<gene>
    <name evidence="11" type="ordered locus">Rcas_0805</name>
</gene>
<dbReference type="GO" id="GO:0006355">
    <property type="term" value="P:regulation of DNA-templated transcription"/>
    <property type="evidence" value="ECO:0007669"/>
    <property type="project" value="InterPro"/>
</dbReference>
<dbReference type="InterPro" id="IPR003661">
    <property type="entry name" value="HisK_dim/P_dom"/>
</dbReference>
<dbReference type="Gene3D" id="3.30.450.20">
    <property type="entry name" value="PAS domain"/>
    <property type="match status" value="1"/>
</dbReference>
<evidence type="ECO:0000256" key="5">
    <source>
        <dbReference type="ARBA" id="ARBA00022777"/>
    </source>
</evidence>
<dbReference type="CDD" id="cd00082">
    <property type="entry name" value="HisKA"/>
    <property type="match status" value="1"/>
</dbReference>
<comment type="catalytic activity">
    <reaction evidence="1">
        <text>ATP + protein L-histidine = ADP + protein N-phospho-L-histidine.</text>
        <dbReference type="EC" id="2.7.13.3"/>
    </reaction>
</comment>
<dbReference type="Pfam" id="PF13185">
    <property type="entry name" value="GAF_2"/>
    <property type="match status" value="6"/>
</dbReference>
<evidence type="ECO:0000256" key="1">
    <source>
        <dbReference type="ARBA" id="ARBA00000085"/>
    </source>
</evidence>
<evidence type="ECO:0000256" key="6">
    <source>
        <dbReference type="ARBA" id="ARBA00023012"/>
    </source>
</evidence>
<accession>A7NHH5</accession>
<dbReference type="Proteomes" id="UP000000263">
    <property type="component" value="Chromosome"/>
</dbReference>
<dbReference type="PROSITE" id="PS50112">
    <property type="entry name" value="PAS"/>
    <property type="match status" value="1"/>
</dbReference>
<feature type="domain" description="PAS" evidence="10">
    <location>
        <begin position="1791"/>
        <end position="1844"/>
    </location>
</feature>
<dbReference type="GO" id="GO:0009927">
    <property type="term" value="F:histidine phosphotransfer kinase activity"/>
    <property type="evidence" value="ECO:0007669"/>
    <property type="project" value="TreeGrafter"/>
</dbReference>
<dbReference type="InterPro" id="IPR035965">
    <property type="entry name" value="PAS-like_dom_sf"/>
</dbReference>
<sequence>MDATTVTSPHVRAWEILTGLAEYGRSVSGDAQSLAQRIVDLAQECLPCPWGVIALQFEGATISAGWGVGAEWRQRLIERAIPVPDQTIELPLYIRDEPAGMVWLGIPAAHHEQLTPGFLTTLRHQIELLIALLDREVASVPTTETAESSREQRYADEIDTLRAVSVHLGSGLASHELPRAVVRWAQQLVPCTTVLLSLFNLETGLLEPVASLGAPLESPAPIVSNDHQMLSEWVARHRRTIRLSDIRYAPILPAVVAFADGRPIGAYMATPLQVGNQVVGVLELMDVQPDRLGEHEERLIAILAAQAAQSIASAQRYAEDDEHLQGRLLQLRSLQRISRELTSTLYLHNILDFALKEALRATRATQGYVALRGYVVEREAFEMEQSDALGVAVSPQTYVTLRSVGENGPVRLIVAEGYAPDDDHQLINTILDERRTVAAEVIARGEARIVDQLMDDDRPAAVGPLPAATLAAPIYYEERVIGVINLHSSRTRAFNRDALDFIRAVADQIALAIGNEERYHEQRRQRDLLAQRATTLNEVLRIGQEMRADRSLDDVLEQIAFSVAETARFRSVAFYLIDADDGATASLVAAAGLPLSDIERLRRRHLPLSLLAQLLDPRYRIGRSFFVPGVRVRELIDGADLRLLSPLETEGLRTADEWQVDDVLIVPLYRSKSRLVGIMVVDEPYDRQLPTPRAVETLEIFADQAAIAIENATLLREARSQAEQMAALYRASAAMVSSLDLDSLLERIYEEIEAHVGTPSFCFVASYNPLRDEICFELFKREGVTAAHLHKRTIPRSGLSGWVIDHGRMLHIEDYLEAQDRLPVTPVNLGEPIRSWVGIPLMRQNQTIGVLSVQSFEPHAFDARDVQWLSTVANQLAVALSNAQLFAERGQRINELNLINYIGHITSSTFDIERMFAGVYEALAGFLPVDAFVACVYDSARDRIGQTFIVAHGTRVYQRIDRAPSPGGLIRRVIDAHQPMCLEDAHRGTIDVGLDVVYPGDADHAWVSSVGVPLAAGDHEVVGVLVLQSATPRAYGDRELAFLSTVAVQVALGVQNIRLFTEARDSATALQRKVGELSALLRAAQVLSSSLKPDDVLQSLMAIVAEQLQVDTVALWKIDTDGFLSPAAMQGISPDMARVLRVPIGRGLTGRVAASGRPLVVTNVEEDGTSLYPQFNREHQYTSFMGVPVAYREQTIGVLSVMTVSQRSFSDDEVTLLAGIADQAAIALENARLFAERERRIAELTALNHISQAINVSLSTAEILEALHRGMSEVLDTSQSFIALYDAKTRRLTFPLVYEDGRRAPDRETEVIVLDDLAGGLTPTVILERRPLLLRTRQEVEAIALRPCDPDDPPICSWLGAPIIQGDEVFGVLNVQSYEPGRFDEDAQRFLMTVANQAAIALSNVRLFQSEQERRRVADTLREVAHMMTGVLALDEIFAMILDQLARIVPYDTASLMLREGDMLRIVAARGFDESIRERVEHLELHVDDDPSLAQVLYTRRPLVLIDAREAPPSNVDDGTEHIRGWVGAPLLLGDEVIGILNVDSATVGAYDEEDAQLVLALASQAAQAIRNARLFAEVRRFNTELEQLVNERTAELQDAYARLAAERDRLQAVHAITVELTASLDLQTTLNRALELASKAIGARRGSIMLKDLKNGQLECRAVLNADGSVDSKRFTIMFERGAGLSGWVMQRQEAVCIADVRDDPRWLHEEGRAEEVRSVIAAPLMTQDSPLGVLILTSPEVDFFNQDQLQLLATIANEVAIVINNATLYSIINDIATERGNLWSQQREENSKNQAILQSLGEGVIVVDGDQNIVLYNAAAEQILGVPAQFVVKQPLSRIAEYCAGDGASERACRIYEGLRQGLQALTEAQKNHNRMLELPEPTQSILLNFAPWVGPRNAMYGSVVVIHDITREVEADRAKREFISNVSHELRTPLTSIKGYVDLLMLNPKWKLNEEQLSYLSVVKSNTHRLMNLINDILEIGRIDDNKVGLTFKHISIGAIFEEVNKTLRAEIERKRLSFSIEVADHTPPVMADETRLTQVVLNLASNAVKYTYPEGSVKLRAGLNPAGLLQVDVIDNGVGISPEQQQHLFRRFYRADNPLRDEAGGTGLGLSIAKSYVEMHGGQMWVESEPGKGSTFSFIIPLTQPESESAATSQSRS</sequence>
<evidence type="ECO:0000259" key="10">
    <source>
        <dbReference type="PROSITE" id="PS50112"/>
    </source>
</evidence>
<evidence type="ECO:0000259" key="9">
    <source>
        <dbReference type="PROSITE" id="PS50109"/>
    </source>
</evidence>
<dbReference type="Pfam" id="PF02518">
    <property type="entry name" value="HATPase_c"/>
    <property type="match status" value="1"/>
</dbReference>
<name>A7NHH5_ROSCS</name>
<dbReference type="STRING" id="383372.Rcas_0805"/>
<dbReference type="KEGG" id="rca:Rcas_0805"/>
<dbReference type="Pfam" id="PF00989">
    <property type="entry name" value="PAS"/>
    <property type="match status" value="1"/>
</dbReference>
<keyword evidence="4 11" id="KW-0808">Transferase</keyword>
<dbReference type="Pfam" id="PF01590">
    <property type="entry name" value="GAF"/>
    <property type="match status" value="3"/>
</dbReference>
<feature type="coiled-coil region" evidence="8">
    <location>
        <begin position="1572"/>
        <end position="1614"/>
    </location>
</feature>
<organism evidence="11 12">
    <name type="scientific">Roseiflexus castenholzii (strain DSM 13941 / HLO8)</name>
    <dbReference type="NCBI Taxonomy" id="383372"/>
    <lineage>
        <taxon>Bacteria</taxon>
        <taxon>Bacillati</taxon>
        <taxon>Chloroflexota</taxon>
        <taxon>Chloroflexia</taxon>
        <taxon>Chloroflexales</taxon>
        <taxon>Roseiflexineae</taxon>
        <taxon>Roseiflexaceae</taxon>
        <taxon>Roseiflexus</taxon>
    </lineage>
</organism>
<dbReference type="CDD" id="cd16922">
    <property type="entry name" value="HATPase_EvgS-ArcB-TorS-like"/>
    <property type="match status" value="1"/>
</dbReference>
<keyword evidence="3" id="KW-0597">Phosphoprotein</keyword>
<evidence type="ECO:0000313" key="11">
    <source>
        <dbReference type="EMBL" id="ABU56922.1"/>
    </source>
</evidence>
<dbReference type="FunFam" id="1.10.287.130:FF:000001">
    <property type="entry name" value="Two-component sensor histidine kinase"/>
    <property type="match status" value="1"/>
</dbReference>
<dbReference type="InterPro" id="IPR003594">
    <property type="entry name" value="HATPase_dom"/>
</dbReference>
<dbReference type="PANTHER" id="PTHR43047:SF72">
    <property type="entry name" value="OSMOSENSING HISTIDINE PROTEIN KINASE SLN1"/>
    <property type="match status" value="1"/>
</dbReference>
<dbReference type="InterPro" id="IPR029016">
    <property type="entry name" value="GAF-like_dom_sf"/>
</dbReference>
<proteinExistence type="predicted"/>
<keyword evidence="5 11" id="KW-0418">Kinase</keyword>
<dbReference type="InterPro" id="IPR003018">
    <property type="entry name" value="GAF"/>
</dbReference>
<dbReference type="SMART" id="SM00388">
    <property type="entry name" value="HisKA"/>
    <property type="match status" value="1"/>
</dbReference>
<dbReference type="Gene3D" id="1.10.287.130">
    <property type="match status" value="1"/>
</dbReference>
<dbReference type="Gene3D" id="3.30.565.10">
    <property type="entry name" value="Histidine kinase-like ATPase, C-terminal domain"/>
    <property type="match status" value="1"/>
</dbReference>
<evidence type="ECO:0000256" key="4">
    <source>
        <dbReference type="ARBA" id="ARBA00022679"/>
    </source>
</evidence>
<dbReference type="SMART" id="SM00387">
    <property type="entry name" value="HATPase_c"/>
    <property type="match status" value="1"/>
</dbReference>
<dbReference type="InterPro" id="IPR004358">
    <property type="entry name" value="Sig_transdc_His_kin-like_C"/>
</dbReference>
<dbReference type="PANTHER" id="PTHR43047">
    <property type="entry name" value="TWO-COMPONENT HISTIDINE PROTEIN KINASE"/>
    <property type="match status" value="1"/>
</dbReference>
<dbReference type="InterPro" id="IPR005467">
    <property type="entry name" value="His_kinase_dom"/>
</dbReference>
<protein>
    <recommendedName>
        <fullName evidence="2">histidine kinase</fullName>
        <ecNumber evidence="2">2.7.13.3</ecNumber>
    </recommendedName>
</protein>
<dbReference type="SUPFAM" id="SSF47384">
    <property type="entry name" value="Homodimeric domain of signal transducing histidine kinase"/>
    <property type="match status" value="1"/>
</dbReference>
<reference evidence="11 12" key="1">
    <citation type="submission" date="2007-08" db="EMBL/GenBank/DDBJ databases">
        <title>Complete sequence of Roseiflexus castenholzii DSM 13941.</title>
        <authorList>
            <consortium name="US DOE Joint Genome Institute"/>
            <person name="Copeland A."/>
            <person name="Lucas S."/>
            <person name="Lapidus A."/>
            <person name="Barry K."/>
            <person name="Glavina del Rio T."/>
            <person name="Dalin E."/>
            <person name="Tice H."/>
            <person name="Pitluck S."/>
            <person name="Thompson L.S."/>
            <person name="Brettin T."/>
            <person name="Bruce D."/>
            <person name="Detter J.C."/>
            <person name="Han C."/>
            <person name="Tapia R."/>
            <person name="Schmutz J."/>
            <person name="Larimer F."/>
            <person name="Land M."/>
            <person name="Hauser L."/>
            <person name="Kyrpides N."/>
            <person name="Mikhailova N."/>
            <person name="Bryant D.A."/>
            <person name="Hanada S."/>
            <person name="Tsukatani Y."/>
            <person name="Richardson P."/>
        </authorList>
    </citation>
    <scope>NUCLEOTIDE SEQUENCE [LARGE SCALE GENOMIC DNA]</scope>
    <source>
        <strain evidence="12">DSM 13941 / HLO8</strain>
    </source>
</reference>
<dbReference type="Pfam" id="PF00512">
    <property type="entry name" value="HisKA"/>
    <property type="match status" value="1"/>
</dbReference>
<keyword evidence="6" id="KW-0902">Two-component regulatory system</keyword>
<evidence type="ECO:0000256" key="7">
    <source>
        <dbReference type="ARBA" id="ARBA00023136"/>
    </source>
</evidence>
<dbReference type="PRINTS" id="PR00344">
    <property type="entry name" value="BCTRLSENSOR"/>
</dbReference>
<keyword evidence="8" id="KW-0175">Coiled coil</keyword>
<dbReference type="FunFam" id="3.30.565.10:FF:000006">
    <property type="entry name" value="Sensor histidine kinase WalK"/>
    <property type="match status" value="1"/>
</dbReference>
<feature type="domain" description="Histidine kinase" evidence="9">
    <location>
        <begin position="1928"/>
        <end position="2148"/>
    </location>
</feature>
<dbReference type="GO" id="GO:0000155">
    <property type="term" value="F:phosphorelay sensor kinase activity"/>
    <property type="evidence" value="ECO:0007669"/>
    <property type="project" value="InterPro"/>
</dbReference>
<dbReference type="CDD" id="cd00130">
    <property type="entry name" value="PAS"/>
    <property type="match status" value="1"/>
</dbReference>
<keyword evidence="12" id="KW-1185">Reference proteome</keyword>
<dbReference type="eggNOG" id="COG5002">
    <property type="taxonomic scope" value="Bacteria"/>
</dbReference>
<keyword evidence="7" id="KW-0472">Membrane</keyword>
<evidence type="ECO:0000313" key="12">
    <source>
        <dbReference type="Proteomes" id="UP000000263"/>
    </source>
</evidence>
<dbReference type="EMBL" id="CP000804">
    <property type="protein sequence ID" value="ABU56922.1"/>
    <property type="molecule type" value="Genomic_DNA"/>
</dbReference>
<dbReference type="OrthoDB" id="1931120at2"/>
<evidence type="ECO:0000256" key="2">
    <source>
        <dbReference type="ARBA" id="ARBA00012438"/>
    </source>
</evidence>
<dbReference type="eggNOG" id="COG2203">
    <property type="taxonomic scope" value="Bacteria"/>
</dbReference>
<dbReference type="SMART" id="SM00091">
    <property type="entry name" value="PAS"/>
    <property type="match status" value="1"/>
</dbReference>
<dbReference type="InterPro" id="IPR013767">
    <property type="entry name" value="PAS_fold"/>
</dbReference>
<dbReference type="InterPro" id="IPR036890">
    <property type="entry name" value="HATPase_C_sf"/>
</dbReference>
<dbReference type="InterPro" id="IPR036097">
    <property type="entry name" value="HisK_dim/P_sf"/>
</dbReference>
<dbReference type="Gene3D" id="3.30.450.40">
    <property type="match status" value="9"/>
</dbReference>
<dbReference type="SUPFAM" id="SSF55781">
    <property type="entry name" value="GAF domain-like"/>
    <property type="match status" value="9"/>
</dbReference>
<dbReference type="InterPro" id="IPR000014">
    <property type="entry name" value="PAS"/>
</dbReference>
<dbReference type="SUPFAM" id="SSF55785">
    <property type="entry name" value="PYP-like sensor domain (PAS domain)"/>
    <property type="match status" value="1"/>
</dbReference>
<dbReference type="SMART" id="SM00065">
    <property type="entry name" value="GAF"/>
    <property type="match status" value="9"/>
</dbReference>
<dbReference type="SUPFAM" id="SSF55874">
    <property type="entry name" value="ATPase domain of HSP90 chaperone/DNA topoisomerase II/histidine kinase"/>
    <property type="match status" value="1"/>
</dbReference>
<dbReference type="RefSeq" id="WP_012119352.1">
    <property type="nucleotide sequence ID" value="NC_009767.1"/>
</dbReference>
<dbReference type="PROSITE" id="PS50109">
    <property type="entry name" value="HIS_KIN"/>
    <property type="match status" value="1"/>
</dbReference>
<dbReference type="EC" id="2.7.13.3" evidence="2"/>
<dbReference type="HOGENOM" id="CLU_227858_0_0_0"/>
<evidence type="ECO:0000256" key="8">
    <source>
        <dbReference type="SAM" id="Coils"/>
    </source>
</evidence>
<dbReference type="GO" id="GO:0005886">
    <property type="term" value="C:plasma membrane"/>
    <property type="evidence" value="ECO:0007669"/>
    <property type="project" value="TreeGrafter"/>
</dbReference>
<evidence type="ECO:0000256" key="3">
    <source>
        <dbReference type="ARBA" id="ARBA00022553"/>
    </source>
</evidence>